<dbReference type="RefSeq" id="WP_111195737.1">
    <property type="nucleotide sequence ID" value="NZ_QKVK01000001.1"/>
</dbReference>
<reference evidence="4" key="1">
    <citation type="submission" date="2018-06" db="EMBL/GenBank/DDBJ databases">
        <title>Aestuariibacter litoralis strain KCTC 52945T.</title>
        <authorList>
            <person name="Li X."/>
            <person name="Salam N."/>
            <person name="Li J.-L."/>
            <person name="Chen Y.-M."/>
            <person name="Yang Z.-W."/>
            <person name="Zhang L.-Y."/>
            <person name="Han M.-X."/>
            <person name="Xiao M."/>
            <person name="Li W.-J."/>
        </authorList>
    </citation>
    <scope>NUCLEOTIDE SEQUENCE [LARGE SCALE GENOMIC DNA]</scope>
    <source>
        <strain evidence="4">KCTC 52945</strain>
    </source>
</reference>
<dbReference type="PANTHER" id="PTHR12049:SF7">
    <property type="entry name" value="PROTEIN ARGININE METHYLTRANSFERASE NDUFAF7, MITOCHONDRIAL"/>
    <property type="match status" value="1"/>
</dbReference>
<protein>
    <submittedName>
        <fullName evidence="3">Class I SAM-dependent methyltransferase</fullName>
    </submittedName>
</protein>
<gene>
    <name evidence="3" type="ORF">DK847_00905</name>
</gene>
<name>A0A2W2B0I5_9HYPH</name>
<dbReference type="InterPro" id="IPR038375">
    <property type="entry name" value="NDUFAF7_sf"/>
</dbReference>
<dbReference type="EMBL" id="QKVK01000001">
    <property type="protein sequence ID" value="PZF78410.1"/>
    <property type="molecule type" value="Genomic_DNA"/>
</dbReference>
<accession>A0A2W2B0I5</accession>
<dbReference type="Pfam" id="PF02636">
    <property type="entry name" value="Methyltransf_28"/>
    <property type="match status" value="1"/>
</dbReference>
<evidence type="ECO:0000256" key="1">
    <source>
        <dbReference type="ARBA" id="ARBA00022603"/>
    </source>
</evidence>
<comment type="caution">
    <text evidence="3">The sequence shown here is derived from an EMBL/GenBank/DDBJ whole genome shotgun (WGS) entry which is preliminary data.</text>
</comment>
<proteinExistence type="predicted"/>
<organism evidence="3 4">
    <name type="scientific">Aestuariivirga litoralis</name>
    <dbReference type="NCBI Taxonomy" id="2650924"/>
    <lineage>
        <taxon>Bacteria</taxon>
        <taxon>Pseudomonadati</taxon>
        <taxon>Pseudomonadota</taxon>
        <taxon>Alphaproteobacteria</taxon>
        <taxon>Hyphomicrobiales</taxon>
        <taxon>Aestuariivirgaceae</taxon>
        <taxon>Aestuariivirga</taxon>
    </lineage>
</organism>
<dbReference type="SUPFAM" id="SSF53335">
    <property type="entry name" value="S-adenosyl-L-methionine-dependent methyltransferases"/>
    <property type="match status" value="1"/>
</dbReference>
<dbReference type="GO" id="GO:0035243">
    <property type="term" value="F:protein-arginine omega-N symmetric methyltransferase activity"/>
    <property type="evidence" value="ECO:0007669"/>
    <property type="project" value="TreeGrafter"/>
</dbReference>
<dbReference type="GO" id="GO:0032259">
    <property type="term" value="P:methylation"/>
    <property type="evidence" value="ECO:0007669"/>
    <property type="project" value="UniProtKB-KW"/>
</dbReference>
<sequence length="349" mass="37809">MNPLETFLADLIAAEGPLRIDRYMALCLGHPRHGYYITRDPLGDRGDFITAPEVSQVFGELVGVWAVGAWGLMGQPDSFNLVELGPGRGTLMADVLRTVRKAAPGFAAAASVHLVETSPVLRARQREAVGEGATWHDRLEDVPEGPMILLANEFFDAIPIRQFERRDGVWRERVIGLTQDRLSIGVGGIVPGAMGKDGDVMEFAPARDEIARHIGARLAAHRGAALVIDYGHLHTAPGDTLQAMRAHRFVPVTETPGEADLTSHVDFEKLAHALGEGGAITHRGMTQRDFLLAMGLEQRVAQLQGKADAATREVLARQMARLADEAQMGNLFKLLCATSPGMSTPYPFG</sequence>
<dbReference type="Proteomes" id="UP000248795">
    <property type="component" value="Unassembled WGS sequence"/>
</dbReference>
<dbReference type="InterPro" id="IPR003788">
    <property type="entry name" value="NDUFAF7"/>
</dbReference>
<dbReference type="Gene3D" id="3.40.50.12710">
    <property type="match status" value="1"/>
</dbReference>
<keyword evidence="2 3" id="KW-0808">Transferase</keyword>
<keyword evidence="4" id="KW-1185">Reference proteome</keyword>
<evidence type="ECO:0000313" key="3">
    <source>
        <dbReference type="EMBL" id="PZF78410.1"/>
    </source>
</evidence>
<dbReference type="PANTHER" id="PTHR12049">
    <property type="entry name" value="PROTEIN ARGININE METHYLTRANSFERASE NDUFAF7, MITOCHONDRIAL"/>
    <property type="match status" value="1"/>
</dbReference>
<dbReference type="AlphaFoldDB" id="A0A2W2B0I5"/>
<keyword evidence="1 3" id="KW-0489">Methyltransferase</keyword>
<evidence type="ECO:0000256" key="2">
    <source>
        <dbReference type="ARBA" id="ARBA00022679"/>
    </source>
</evidence>
<dbReference type="InterPro" id="IPR029063">
    <property type="entry name" value="SAM-dependent_MTases_sf"/>
</dbReference>
<evidence type="ECO:0000313" key="4">
    <source>
        <dbReference type="Proteomes" id="UP000248795"/>
    </source>
</evidence>